<reference evidence="1" key="2">
    <citation type="submission" date="2025-08" db="UniProtKB">
        <authorList>
            <consortium name="Ensembl"/>
        </authorList>
    </citation>
    <scope>IDENTIFICATION</scope>
</reference>
<reference evidence="1 2" key="1">
    <citation type="submission" date="2012-03" db="EMBL/GenBank/DDBJ databases">
        <title>Whole Genome Assembly of Papio anubis.</title>
        <authorList>
            <person name="Liu Y.L."/>
            <person name="Abraham K.A."/>
            <person name="Akbar H.A."/>
            <person name="Ali S.A."/>
            <person name="Anosike U.A."/>
            <person name="Aqrawi P.A."/>
            <person name="Arias F.A."/>
            <person name="Attaway T.A."/>
            <person name="Awwad R.A."/>
            <person name="Babu C.B."/>
            <person name="Bandaranaike D.B."/>
            <person name="Battles P.B."/>
            <person name="Bell A.B."/>
            <person name="Beltran B.B."/>
            <person name="Berhane-Mersha D.B."/>
            <person name="Bess C.B."/>
            <person name="Bickham C.B."/>
            <person name="Bolden T.B."/>
            <person name="Carter K.C."/>
            <person name="Chau D.C."/>
            <person name="Chavez A.C."/>
            <person name="Clerc-Blankenburg K.C."/>
            <person name="Coyle M.C."/>
            <person name="Dao M.D."/>
            <person name="Davila M.L.D."/>
            <person name="Davy-Carroll L.D."/>
            <person name="Denson S.D."/>
            <person name="Dinh H.D."/>
            <person name="Fernandez S.F."/>
            <person name="Fernando P.F."/>
            <person name="Forbes L.F."/>
            <person name="Francis C.F."/>
            <person name="Francisco L.F."/>
            <person name="Fu Q.F."/>
            <person name="Garcia-Iii R.G."/>
            <person name="Garrett T.G."/>
            <person name="Gross S.G."/>
            <person name="Gubbala S.G."/>
            <person name="Hirani K.H."/>
            <person name="Hogues M.H."/>
            <person name="Hollins B.H."/>
            <person name="Jackson L.J."/>
            <person name="Javaid M.J."/>
            <person name="Jhangiani S.J."/>
            <person name="Johnson A.J."/>
            <person name="Johnson B.J."/>
            <person name="Jones J.J."/>
            <person name="Joshi V.J."/>
            <person name="Kalu J.K."/>
            <person name="Khan N.K."/>
            <person name="Korchina V.K."/>
            <person name="Kovar C.K."/>
            <person name="Lago L.L."/>
            <person name="Lara F.L."/>
            <person name="Le T.-K.L."/>
            <person name="Lee S.L."/>
            <person name="Legall-Iii F.L."/>
            <person name="Lemon S.L."/>
            <person name="Liu J.L."/>
            <person name="Liu Y.-S.L."/>
            <person name="Liyanage D.L."/>
            <person name="Lopez J.L."/>
            <person name="Lorensuhewa L.L."/>
            <person name="Mata R.M."/>
            <person name="Mathew T.M."/>
            <person name="Mercado C.M."/>
            <person name="Mercado I.M."/>
            <person name="Morales K.M."/>
            <person name="Morgan M.M."/>
            <person name="Munidasa M.M."/>
            <person name="Ngo D.N."/>
            <person name="Nguyen L.N."/>
            <person name="Nguyen T.N."/>
            <person name="Nguyen N.N."/>
            <person name="Obregon M.O."/>
            <person name="Okwuonu G.O."/>
            <person name="Ongeri F.O."/>
            <person name="Onwere C.O."/>
            <person name="Osifeso I.O."/>
            <person name="Parra A.P."/>
            <person name="Patil S.P."/>
            <person name="Perez A.P."/>
            <person name="Perez Y.P."/>
            <person name="Pham C.P."/>
            <person name="Pu L.-L.P."/>
            <person name="Puazo M.P."/>
            <person name="Quiroz J.Q."/>
            <person name="Rouhana J.R."/>
            <person name="Ruiz M.R."/>
            <person name="Ruiz S.-J.R."/>
            <person name="Saada N.S."/>
            <person name="Santibanez J.S."/>
            <person name="Scheel M.S."/>
            <person name="Schneider B.S."/>
            <person name="Simmons D.S."/>
            <person name="Sisson I.S."/>
            <person name="Tang L.-Y.T."/>
            <person name="Thornton R.T."/>
            <person name="Tisius J.T."/>
            <person name="Toledanes G.T."/>
            <person name="Trejos Z.T."/>
            <person name="Usmani K.U."/>
            <person name="Varghese R.V."/>
            <person name="Vattathil S.V."/>
            <person name="Vee V.V."/>
            <person name="Walker D.W."/>
            <person name="Weissenberger G.W."/>
            <person name="White C.W."/>
            <person name="Williams A.W."/>
            <person name="Woodworth J.W."/>
            <person name="Wright R.W."/>
            <person name="Zhu Y.Z."/>
            <person name="Han Y.H."/>
            <person name="Newsham I.N."/>
            <person name="Nazareth L.N."/>
            <person name="Worley K.W."/>
            <person name="Muzny D.M."/>
            <person name="Rogers J.R."/>
            <person name="Gibbs R.G."/>
        </authorList>
    </citation>
    <scope>NUCLEOTIDE SEQUENCE [LARGE SCALE GENOMIC DNA]</scope>
</reference>
<dbReference type="GeneTree" id="ENSGT01150000286925"/>
<dbReference type="AlphaFoldDB" id="A0A8I5NH88"/>
<protein>
    <submittedName>
        <fullName evidence="1">Uncharacterized protein</fullName>
    </submittedName>
</protein>
<dbReference type="Proteomes" id="UP000028761">
    <property type="component" value="Chromosome 13"/>
</dbReference>
<evidence type="ECO:0000313" key="2">
    <source>
        <dbReference type="Proteomes" id="UP000028761"/>
    </source>
</evidence>
<reference evidence="1" key="3">
    <citation type="submission" date="2025-09" db="UniProtKB">
        <authorList>
            <consortium name="Ensembl"/>
        </authorList>
    </citation>
    <scope>IDENTIFICATION</scope>
</reference>
<organism evidence="1 2">
    <name type="scientific">Papio anubis</name>
    <name type="common">Olive baboon</name>
    <dbReference type="NCBI Taxonomy" id="9555"/>
    <lineage>
        <taxon>Eukaryota</taxon>
        <taxon>Metazoa</taxon>
        <taxon>Chordata</taxon>
        <taxon>Craniata</taxon>
        <taxon>Vertebrata</taxon>
        <taxon>Euteleostomi</taxon>
        <taxon>Mammalia</taxon>
        <taxon>Eutheria</taxon>
        <taxon>Euarchontoglires</taxon>
        <taxon>Primates</taxon>
        <taxon>Haplorrhini</taxon>
        <taxon>Catarrhini</taxon>
        <taxon>Cercopithecidae</taxon>
        <taxon>Cercopithecinae</taxon>
        <taxon>Papio</taxon>
    </lineage>
</organism>
<sequence>MENSMAIIKKSGNNRCWRGCGEIGTLLHCWWDCELVQPLWKTAWRFLKGLELEIPYDPAIPLLGIYPKDYKSCCYKDTCTRMFIAALFTIAKTWNQPKCPSVTDWIKKMWHIEGGGARWPNRNSSSLQLPARATQKTGDFCIFN</sequence>
<keyword evidence="2" id="KW-1185">Reference proteome</keyword>
<dbReference type="Ensembl" id="ENSPANT00000082950.1">
    <property type="protein sequence ID" value="ENSPANP00000048539.1"/>
    <property type="gene ID" value="ENSPANG00000044843.1"/>
</dbReference>
<evidence type="ECO:0000313" key="1">
    <source>
        <dbReference type="Ensembl" id="ENSPANP00000048539.1"/>
    </source>
</evidence>
<name>A0A8I5NH88_PAPAN</name>
<dbReference type="OMA" id="CIAFEPA"/>
<accession>A0A8I5NH88</accession>
<proteinExistence type="predicted"/>